<dbReference type="PROSITE" id="PS00329">
    <property type="entry name" value="HSP70_2"/>
    <property type="match status" value="1"/>
</dbReference>
<keyword evidence="3" id="KW-0067">ATP-binding</keyword>
<gene>
    <name evidence="4" type="ORF">NM06_03410</name>
</gene>
<comment type="similarity">
    <text evidence="1">Belongs to the heat shock protein 70 family.</text>
</comment>
<name>A0A0A5I0C6_PHOS4</name>
<dbReference type="GO" id="GO:0140662">
    <property type="term" value="F:ATP-dependent protein folding chaperone"/>
    <property type="evidence" value="ECO:0007669"/>
    <property type="project" value="InterPro"/>
</dbReference>
<keyword evidence="2" id="KW-0547">Nucleotide-binding</keyword>
<evidence type="ECO:0000256" key="1">
    <source>
        <dbReference type="ARBA" id="ARBA00007381"/>
    </source>
</evidence>
<dbReference type="PANTHER" id="PTHR19375">
    <property type="entry name" value="HEAT SHOCK PROTEIN 70KDA"/>
    <property type="match status" value="1"/>
</dbReference>
<dbReference type="InterPro" id="IPR043129">
    <property type="entry name" value="ATPase_NBD"/>
</dbReference>
<dbReference type="OrthoDB" id="9807934at2"/>
<dbReference type="Proteomes" id="UP000030451">
    <property type="component" value="Unassembled WGS sequence"/>
</dbReference>
<dbReference type="Gene3D" id="3.90.640.10">
    <property type="entry name" value="Actin, Chain A, domain 4"/>
    <property type="match status" value="1"/>
</dbReference>
<dbReference type="STRING" id="379097.SE23_07110"/>
<accession>A0A0A5I0C6</accession>
<comment type="caution">
    <text evidence="4">The sequence shown here is derived from an EMBL/GenBank/DDBJ whole genome shotgun (WGS) entry which is preliminary data.</text>
</comment>
<dbReference type="InterPro" id="IPR018181">
    <property type="entry name" value="Heat_shock_70_CS"/>
</dbReference>
<dbReference type="EMBL" id="JRWP01000004">
    <property type="protein sequence ID" value="KGY09975.1"/>
    <property type="molecule type" value="Genomic_DNA"/>
</dbReference>
<evidence type="ECO:0000313" key="5">
    <source>
        <dbReference type="Proteomes" id="UP000030451"/>
    </source>
</evidence>
<evidence type="ECO:0000313" key="4">
    <source>
        <dbReference type="EMBL" id="KGY09975.1"/>
    </source>
</evidence>
<dbReference type="RefSeq" id="WP_038188007.1">
    <property type="nucleotide sequence ID" value="NZ_JRWP01000004.1"/>
</dbReference>
<dbReference type="GO" id="GO:0005524">
    <property type="term" value="F:ATP binding"/>
    <property type="evidence" value="ECO:0007669"/>
    <property type="project" value="UniProtKB-KW"/>
</dbReference>
<dbReference type="Gene3D" id="3.30.420.40">
    <property type="match status" value="2"/>
</dbReference>
<dbReference type="InterPro" id="IPR013126">
    <property type="entry name" value="Hsp_70_fam"/>
</dbReference>
<evidence type="ECO:0000256" key="2">
    <source>
        <dbReference type="ARBA" id="ARBA00022741"/>
    </source>
</evidence>
<dbReference type="Pfam" id="PF00012">
    <property type="entry name" value="HSP70"/>
    <property type="match status" value="1"/>
</dbReference>
<dbReference type="NCBIfam" id="NF008673">
    <property type="entry name" value="PRK11678.1"/>
    <property type="match status" value="1"/>
</dbReference>
<protein>
    <submittedName>
        <fullName evidence="4">Chaperone</fullName>
    </submittedName>
</protein>
<proteinExistence type="inferred from homology"/>
<dbReference type="AlphaFoldDB" id="A0A0A5I0C6"/>
<dbReference type="InterPro" id="IPR042054">
    <property type="entry name" value="YegD-like"/>
</dbReference>
<organism evidence="4 5">
    <name type="scientific">Photobacterium sp. (strain ATCC 43367)</name>
    <dbReference type="NCBI Taxonomy" id="379097"/>
    <lineage>
        <taxon>Bacteria</taxon>
        <taxon>Pseudomonadati</taxon>
        <taxon>Pseudomonadota</taxon>
        <taxon>Gammaproteobacteria</taxon>
        <taxon>Vibrionales</taxon>
        <taxon>Vibrionaceae</taxon>
        <taxon>Vibrio</taxon>
        <taxon>Vibrio oreintalis group</taxon>
    </lineage>
</organism>
<dbReference type="CDD" id="cd10231">
    <property type="entry name" value="ASKHA_NBD_HSP70_YegD-like"/>
    <property type="match status" value="1"/>
</dbReference>
<evidence type="ECO:0000256" key="3">
    <source>
        <dbReference type="ARBA" id="ARBA00022840"/>
    </source>
</evidence>
<dbReference type="SUPFAM" id="SSF53067">
    <property type="entry name" value="Actin-like ATPase domain"/>
    <property type="match status" value="2"/>
</dbReference>
<sequence length="450" mass="49468">MFIGFDYGTANCSVAKMEQGEPKLLKLEGDSVYIPSTLSAPSREAVAEYLFKHRDIKPIDSVGEQVLRRAININREEGIEFIAEEVAFGQAALDHYLQDPSESYYVKSPKSFLGASGLRDVQVSFFEDLVCAMMDNIKRNAEADAQQTITETVIGRPVNFHGRDSEAANRQAESILLKAATRAGFKHVEFQFEPVAAGLEYEASLNDNKTVLVVDIGGGTTDCSLIEMGPSWRGKADRTQSLLAHSGQRVGGNDLDIALAFKQLMTPFGLGSKTTANIVMPTIQFWNPIAINSVDAQADFYSRSNLATLKQLKKEAQEPEKLARLLEVFHETLGYRLVRQAEEAKIALSDHAHYHGVIQLLSEQLEVDIRFEDMIEAIETPKQKMAELVKEAVEQGGVKPDAIFMTGGSARSPILRGAVQETLPSIDVVSGNYFGSVTAGLARWADVCFK</sequence>
<reference evidence="4 5" key="1">
    <citation type="submission" date="2014-10" db="EMBL/GenBank/DDBJ databases">
        <title>Genome sequencing of Vibrio sinaloensis T08.</title>
        <authorList>
            <person name="Chan K.-G."/>
            <person name="Mohamad N.I."/>
        </authorList>
    </citation>
    <scope>NUCLEOTIDE SEQUENCE [LARGE SCALE GENOMIC DNA]</scope>
    <source>
        <strain evidence="4 5">T08</strain>
    </source>
</reference>